<dbReference type="PANTHER" id="PTHR44858:SF1">
    <property type="entry name" value="UDP-N-ACETYLGLUCOSAMINE--PEPTIDE N-ACETYLGLUCOSAMINYLTRANSFERASE SPINDLY-RELATED"/>
    <property type="match status" value="1"/>
</dbReference>
<name>A0A7V4WTV4_CALAY</name>
<comment type="caution">
    <text evidence="4">The sequence shown here is derived from an EMBL/GenBank/DDBJ whole genome shotgun (WGS) entry which is preliminary data.</text>
</comment>
<protein>
    <submittedName>
        <fullName evidence="4">Tetratricopeptide repeat protein</fullName>
    </submittedName>
</protein>
<proteinExistence type="predicted"/>
<evidence type="ECO:0000256" key="3">
    <source>
        <dbReference type="PROSITE-ProRule" id="PRU00339"/>
    </source>
</evidence>
<dbReference type="Pfam" id="PF13432">
    <property type="entry name" value="TPR_16"/>
    <property type="match status" value="2"/>
</dbReference>
<accession>A0A7V4WTV4</accession>
<evidence type="ECO:0000313" key="4">
    <source>
        <dbReference type="EMBL" id="HGY54649.1"/>
    </source>
</evidence>
<dbReference type="PROSITE" id="PS50005">
    <property type="entry name" value="TPR"/>
    <property type="match status" value="2"/>
</dbReference>
<dbReference type="PANTHER" id="PTHR44858">
    <property type="entry name" value="TETRATRICOPEPTIDE REPEAT PROTEIN 6"/>
    <property type="match status" value="1"/>
</dbReference>
<dbReference type="Gene3D" id="1.25.40.10">
    <property type="entry name" value="Tetratricopeptide repeat domain"/>
    <property type="match status" value="2"/>
</dbReference>
<dbReference type="SMART" id="SM00028">
    <property type="entry name" value="TPR"/>
    <property type="match status" value="5"/>
</dbReference>
<feature type="repeat" description="TPR" evidence="3">
    <location>
        <begin position="36"/>
        <end position="69"/>
    </location>
</feature>
<dbReference type="Proteomes" id="UP000885779">
    <property type="component" value="Unassembled WGS sequence"/>
</dbReference>
<evidence type="ECO:0000256" key="1">
    <source>
        <dbReference type="ARBA" id="ARBA00022737"/>
    </source>
</evidence>
<dbReference type="InterPro" id="IPR011990">
    <property type="entry name" value="TPR-like_helical_dom_sf"/>
</dbReference>
<organism evidence="4">
    <name type="scientific">Caldithrix abyssi</name>
    <dbReference type="NCBI Taxonomy" id="187145"/>
    <lineage>
        <taxon>Bacteria</taxon>
        <taxon>Pseudomonadati</taxon>
        <taxon>Calditrichota</taxon>
        <taxon>Calditrichia</taxon>
        <taxon>Calditrichales</taxon>
        <taxon>Calditrichaceae</taxon>
        <taxon>Caldithrix</taxon>
    </lineage>
</organism>
<keyword evidence="2 3" id="KW-0802">TPR repeat</keyword>
<evidence type="ECO:0000256" key="2">
    <source>
        <dbReference type="ARBA" id="ARBA00022803"/>
    </source>
</evidence>
<dbReference type="InterPro" id="IPR050498">
    <property type="entry name" value="Ycf3"/>
</dbReference>
<dbReference type="Pfam" id="PF13174">
    <property type="entry name" value="TPR_6"/>
    <property type="match status" value="1"/>
</dbReference>
<dbReference type="EMBL" id="DRQG01000024">
    <property type="protein sequence ID" value="HGY54649.1"/>
    <property type="molecule type" value="Genomic_DNA"/>
</dbReference>
<dbReference type="InterPro" id="IPR019734">
    <property type="entry name" value="TPR_rpt"/>
</dbReference>
<dbReference type="PROSITE" id="PS50293">
    <property type="entry name" value="TPR_REGION"/>
    <property type="match status" value="1"/>
</dbReference>
<dbReference type="AlphaFoldDB" id="A0A7V4WTV4"/>
<sequence length="299" mass="33625">MDKALFDDAVELFEKGLLTEAEQKFRAILDDNKKNYEALYYLGYIHFKRDEYDEAIDYLNKAVKVNETDARAYEVLGQALGFKARQSGAVKGAMLLPKVKKTFEKALALNGDSLIAREGLYILYLFAPSVAGGDETKAKQLVDEIKNLNTARGHLAEAIYYSKLNKIDEAGRAFEQAAEVGKDDPEIQQKAGMYFLESNNTEKAGKLFERFMELQPDNPAAYASKGDYLAAVGQNEEAVKMYDMALEKNKDFFPARFKRAQVFQKMGETSKAKEDYQFIVSNFAKTPFAARAKKALANL</sequence>
<keyword evidence="1" id="KW-0677">Repeat</keyword>
<dbReference type="SUPFAM" id="SSF48452">
    <property type="entry name" value="TPR-like"/>
    <property type="match status" value="1"/>
</dbReference>
<gene>
    <name evidence="4" type="ORF">ENK44_03010</name>
</gene>
<feature type="repeat" description="TPR" evidence="3">
    <location>
        <begin position="185"/>
        <end position="218"/>
    </location>
</feature>
<reference evidence="4" key="1">
    <citation type="journal article" date="2020" name="mSystems">
        <title>Genome- and Community-Level Interaction Insights into Carbon Utilization and Element Cycling Functions of Hydrothermarchaeota in Hydrothermal Sediment.</title>
        <authorList>
            <person name="Zhou Z."/>
            <person name="Liu Y."/>
            <person name="Xu W."/>
            <person name="Pan J."/>
            <person name="Luo Z.H."/>
            <person name="Li M."/>
        </authorList>
    </citation>
    <scope>NUCLEOTIDE SEQUENCE [LARGE SCALE GENOMIC DNA]</scope>
    <source>
        <strain evidence="4">HyVt-577</strain>
    </source>
</reference>